<keyword evidence="4 5" id="KW-0949">S-adenosyl-L-methionine</keyword>
<dbReference type="GO" id="GO:0032259">
    <property type="term" value="P:methylation"/>
    <property type="evidence" value="ECO:0007669"/>
    <property type="project" value="UniProtKB-KW"/>
</dbReference>
<keyword evidence="1 5" id="KW-0169">Cobalamin biosynthesis</keyword>
<dbReference type="GO" id="GO:0019251">
    <property type="term" value="P:anaerobic cobalamin biosynthetic process"/>
    <property type="evidence" value="ECO:0007669"/>
    <property type="project" value="UniProtKB-UniRule"/>
</dbReference>
<organism evidence="6 7">
    <name type="scientific">Candidatus Methanoplasma termitum</name>
    <dbReference type="NCBI Taxonomy" id="1577791"/>
    <lineage>
        <taxon>Archaea</taxon>
        <taxon>Methanobacteriati</taxon>
        <taxon>Thermoplasmatota</taxon>
        <taxon>Thermoplasmata</taxon>
        <taxon>Methanomassiliicoccales</taxon>
        <taxon>Methanomassiliicoccaceae</taxon>
        <taxon>Candidatus Methanoplasma</taxon>
    </lineage>
</organism>
<keyword evidence="2 5" id="KW-0489">Methyltransferase</keyword>
<dbReference type="PANTHER" id="PTHR35863:SF1">
    <property type="entry name" value="COBALT-PRECORRIN-5B C(1)-METHYLTRANSFERASE"/>
    <property type="match status" value="1"/>
</dbReference>
<dbReference type="STRING" id="1577791.Mpt1_c07150"/>
<evidence type="ECO:0000256" key="5">
    <source>
        <dbReference type="HAMAP-Rule" id="MF_00787"/>
    </source>
</evidence>
<protein>
    <recommendedName>
        <fullName evidence="5">Cobalt-precorrin-5B C(1)-methyltransferase</fullName>
        <ecNumber evidence="5">2.1.1.195</ecNumber>
    </recommendedName>
    <alternativeName>
        <fullName evidence="5">Cobalt-precorrin-6A synthase</fullName>
    </alternativeName>
</protein>
<dbReference type="EMBL" id="CP010070">
    <property type="protein sequence ID" value="AIZ56599.1"/>
    <property type="molecule type" value="Genomic_DNA"/>
</dbReference>
<dbReference type="Proteomes" id="UP000030787">
    <property type="component" value="Chromosome"/>
</dbReference>
<dbReference type="EC" id="2.1.1.195" evidence="5"/>
<dbReference type="NCBIfam" id="TIGR00312">
    <property type="entry name" value="cbiD"/>
    <property type="match status" value="1"/>
</dbReference>
<sequence>MPAISLAEKGKKNNDVYVVVNKKKLRCGYTTGSCAAAASKMAAIILLGGEKEDFVEIVTPAGTCLSLEIEHVHSFGDRVACAVRKDGGDDVDATHGILIYSTVSKRNDGEIVIDGGEGVGRVTRKGLDQPVGNAAINSVPRSMIKEALEDVCESLNHKGGLTALITVPEGFTASKKTFNPRLGIIDGISILGTTGIVEPMSETALVDTIKVELNIKKANGDENVLVVPGNYGKHFYEETESEDGDRAVKCSNFIGETIDHASALGFKGLLLIGNLGKMVKLAGGIMNTHSRWADCRMEILSANSLLAGADAKTAAKIMSCVSTDDALDILNDAGVVENTMREIMKKIDFHLNHRARDGMQIECVVFSSKYGKLGETHGAEELLQKIREHAHK</sequence>
<keyword evidence="3 5" id="KW-0808">Transferase</keyword>
<accession>A0A0A7LC42</accession>
<comment type="pathway">
    <text evidence="5">Cofactor biosynthesis; adenosylcobalamin biosynthesis; cob(II)yrinate a,c-diamide from sirohydrochlorin (anaerobic route): step 6/10.</text>
</comment>
<comment type="catalytic activity">
    <reaction evidence="5">
        <text>Co-precorrin-5B + S-adenosyl-L-methionine = Co-precorrin-6A + S-adenosyl-L-homocysteine</text>
        <dbReference type="Rhea" id="RHEA:26285"/>
        <dbReference type="ChEBI" id="CHEBI:57856"/>
        <dbReference type="ChEBI" id="CHEBI:59789"/>
        <dbReference type="ChEBI" id="CHEBI:60063"/>
        <dbReference type="ChEBI" id="CHEBI:60064"/>
        <dbReference type="EC" id="2.1.1.195"/>
    </reaction>
</comment>
<evidence type="ECO:0000313" key="7">
    <source>
        <dbReference type="Proteomes" id="UP000030787"/>
    </source>
</evidence>
<evidence type="ECO:0000256" key="1">
    <source>
        <dbReference type="ARBA" id="ARBA00022573"/>
    </source>
</evidence>
<dbReference type="OrthoDB" id="53367at2157"/>
<dbReference type="PIRSF" id="PIRSF026782">
    <property type="entry name" value="CbiD"/>
    <property type="match status" value="1"/>
</dbReference>
<evidence type="ECO:0000256" key="4">
    <source>
        <dbReference type="ARBA" id="ARBA00022691"/>
    </source>
</evidence>
<dbReference type="SUPFAM" id="SSF111342">
    <property type="entry name" value="CbiD-like"/>
    <property type="match status" value="1"/>
</dbReference>
<proteinExistence type="inferred from homology"/>
<dbReference type="RefSeq" id="WP_048112223.1">
    <property type="nucleotide sequence ID" value="NZ_CP010070.1"/>
</dbReference>
<name>A0A0A7LC42_9ARCH</name>
<dbReference type="InterPro" id="IPR036074">
    <property type="entry name" value="CbiD_sf"/>
</dbReference>
<dbReference type="AlphaFoldDB" id="A0A0A7LC42"/>
<dbReference type="GO" id="GO:0043780">
    <property type="term" value="F:cobalt-precorrin-5B C1-methyltransferase activity"/>
    <property type="evidence" value="ECO:0007669"/>
    <property type="project" value="RHEA"/>
</dbReference>
<dbReference type="InterPro" id="IPR002748">
    <property type="entry name" value="CbiD"/>
</dbReference>
<dbReference type="GeneID" id="24818383"/>
<dbReference type="UniPathway" id="UPA00148">
    <property type="reaction ID" value="UER00227"/>
</dbReference>
<reference evidence="6 7" key="1">
    <citation type="journal article" date="2014" name="Appl. Environ. Microbiol.">
        <title>Comparative Genome Analysis of 'Candidatus Methanoplasma termitum' Indicates a New Mode of Energy Metabolism in the Seventh Order of Methanogens.</title>
        <authorList>
            <person name="Lang K."/>
            <person name="Schuldes J."/>
            <person name="Klingl A."/>
            <person name="Poehlein A."/>
            <person name="Daniel R."/>
            <person name="Brune A."/>
        </authorList>
    </citation>
    <scope>NUCLEOTIDE SEQUENCE [LARGE SCALE GENOMIC DNA]</scope>
    <source>
        <strain evidence="7">Mpt1</strain>
    </source>
</reference>
<dbReference type="HAMAP" id="MF_00787">
    <property type="entry name" value="CbiD"/>
    <property type="match status" value="1"/>
</dbReference>
<dbReference type="KEGG" id="mear:Mpt1_c07150"/>
<dbReference type="PANTHER" id="PTHR35863">
    <property type="entry name" value="COBALT-PRECORRIN-5B C(1)-METHYLTRANSFERASE"/>
    <property type="match status" value="1"/>
</dbReference>
<dbReference type="HOGENOM" id="CLU_041273_1_0_2"/>
<comment type="similarity">
    <text evidence="5">Belongs to the CbiD family.</text>
</comment>
<keyword evidence="7" id="KW-1185">Reference proteome</keyword>
<evidence type="ECO:0000313" key="6">
    <source>
        <dbReference type="EMBL" id="AIZ56599.1"/>
    </source>
</evidence>
<evidence type="ECO:0000256" key="3">
    <source>
        <dbReference type="ARBA" id="ARBA00022679"/>
    </source>
</evidence>
<comment type="function">
    <text evidence="5">Catalyzes the methylation of C-1 in cobalt-precorrin-5B to form cobalt-precorrin-6A.</text>
</comment>
<evidence type="ECO:0000256" key="2">
    <source>
        <dbReference type="ARBA" id="ARBA00022603"/>
    </source>
</evidence>
<dbReference type="Gene3D" id="3.30.2110.10">
    <property type="entry name" value="CbiD-like"/>
    <property type="match status" value="1"/>
</dbReference>
<gene>
    <name evidence="5 6" type="primary">cbiD</name>
    <name evidence="6" type="ORF">Mpt1_c07150</name>
</gene>
<dbReference type="Pfam" id="PF01888">
    <property type="entry name" value="CbiD"/>
    <property type="match status" value="1"/>
</dbReference>